<dbReference type="Pfam" id="PF01569">
    <property type="entry name" value="PAP2"/>
    <property type="match status" value="1"/>
</dbReference>
<name>A0A6C0AST0_9ZZZZ</name>
<dbReference type="GO" id="GO:0042392">
    <property type="term" value="F:sphingosine-1-phosphate phosphatase activity"/>
    <property type="evidence" value="ECO:0007669"/>
    <property type="project" value="TreeGrafter"/>
</dbReference>
<keyword evidence="1" id="KW-1133">Transmembrane helix</keyword>
<dbReference type="SMART" id="SM00014">
    <property type="entry name" value="acidPPc"/>
    <property type="match status" value="1"/>
</dbReference>
<feature type="transmembrane region" description="Helical" evidence="1">
    <location>
        <begin position="114"/>
        <end position="131"/>
    </location>
</feature>
<feature type="domain" description="Phosphatidic acid phosphatase type 2/haloperoxidase" evidence="2">
    <location>
        <begin position="34"/>
        <end position="155"/>
    </location>
</feature>
<dbReference type="AlphaFoldDB" id="A0A6C0AST0"/>
<feature type="transmembrane region" description="Helical" evidence="1">
    <location>
        <begin position="7"/>
        <end position="28"/>
    </location>
</feature>
<dbReference type="SUPFAM" id="SSF48317">
    <property type="entry name" value="Acid phosphatase/Vanadium-dependent haloperoxidase"/>
    <property type="match status" value="1"/>
</dbReference>
<proteinExistence type="predicted"/>
<dbReference type="InterPro" id="IPR036938">
    <property type="entry name" value="PAP2/HPO_sf"/>
</dbReference>
<organism evidence="3">
    <name type="scientific">viral metagenome</name>
    <dbReference type="NCBI Taxonomy" id="1070528"/>
    <lineage>
        <taxon>unclassified sequences</taxon>
        <taxon>metagenomes</taxon>
        <taxon>organismal metagenomes</taxon>
    </lineage>
</organism>
<feature type="transmembrane region" description="Helical" evidence="1">
    <location>
        <begin position="137"/>
        <end position="158"/>
    </location>
</feature>
<feature type="transmembrane region" description="Helical" evidence="1">
    <location>
        <begin position="34"/>
        <end position="51"/>
    </location>
</feature>
<accession>A0A6C0AST0</accession>
<protein>
    <recommendedName>
        <fullName evidence="2">Phosphatidic acid phosphatase type 2/haloperoxidase domain-containing protein</fullName>
    </recommendedName>
</protein>
<keyword evidence="1" id="KW-0472">Membrane</keyword>
<dbReference type="PANTHER" id="PTHR14969:SF13">
    <property type="entry name" value="AT30094P"/>
    <property type="match status" value="1"/>
</dbReference>
<sequence length="176" mass="20378">MSMFMNLFNEIGGNGPIILNFLSIYLLWDKHNLLFYYIIGIFVNTILNLILKGIFQQPRPSEDYDKFNLALKNGKRFIFKNGVPFDIFGMPSGHAQSALYSTVFIYLALQKTNILYLYLLFSLLIITQRVVYNYHTVFQVIVGAFVGVLFGYFVFSLAEKKIKNRIREKSDDFGPI</sequence>
<dbReference type="EMBL" id="MN740765">
    <property type="protein sequence ID" value="QHS82325.1"/>
    <property type="molecule type" value="Genomic_DNA"/>
</dbReference>
<keyword evidence="1" id="KW-0812">Transmembrane</keyword>
<evidence type="ECO:0000313" key="3">
    <source>
        <dbReference type="EMBL" id="QHS82325.1"/>
    </source>
</evidence>
<dbReference type="Gene3D" id="1.20.144.10">
    <property type="entry name" value="Phosphatidic acid phosphatase type 2/haloperoxidase"/>
    <property type="match status" value="1"/>
</dbReference>
<evidence type="ECO:0000259" key="2">
    <source>
        <dbReference type="SMART" id="SM00014"/>
    </source>
</evidence>
<dbReference type="InterPro" id="IPR000326">
    <property type="entry name" value="PAP2/HPO"/>
</dbReference>
<dbReference type="PANTHER" id="PTHR14969">
    <property type="entry name" value="SPHINGOSINE-1-PHOSPHATE PHOSPHOHYDROLASE"/>
    <property type="match status" value="1"/>
</dbReference>
<evidence type="ECO:0000256" key="1">
    <source>
        <dbReference type="SAM" id="Phobius"/>
    </source>
</evidence>
<reference evidence="3" key="1">
    <citation type="journal article" date="2020" name="Nature">
        <title>Giant virus diversity and host interactions through global metagenomics.</title>
        <authorList>
            <person name="Schulz F."/>
            <person name="Roux S."/>
            <person name="Paez-Espino D."/>
            <person name="Jungbluth S."/>
            <person name="Walsh D.A."/>
            <person name="Denef V.J."/>
            <person name="McMahon K.D."/>
            <person name="Konstantinidis K.T."/>
            <person name="Eloe-Fadrosh E.A."/>
            <person name="Kyrpides N.C."/>
            <person name="Woyke T."/>
        </authorList>
    </citation>
    <scope>NUCLEOTIDE SEQUENCE</scope>
    <source>
        <strain evidence="3">GVMAG-S-1101165-79</strain>
    </source>
</reference>